<organism evidence="3 4">
    <name type="scientific">Desmophyllum pertusum</name>
    <dbReference type="NCBI Taxonomy" id="174260"/>
    <lineage>
        <taxon>Eukaryota</taxon>
        <taxon>Metazoa</taxon>
        <taxon>Cnidaria</taxon>
        <taxon>Anthozoa</taxon>
        <taxon>Hexacorallia</taxon>
        <taxon>Scleractinia</taxon>
        <taxon>Caryophylliina</taxon>
        <taxon>Caryophylliidae</taxon>
        <taxon>Desmophyllum</taxon>
    </lineage>
</organism>
<evidence type="ECO:0000256" key="1">
    <source>
        <dbReference type="SAM" id="MobiDB-lite"/>
    </source>
</evidence>
<dbReference type="Pfam" id="PF01302">
    <property type="entry name" value="CAP_GLY"/>
    <property type="match status" value="1"/>
</dbReference>
<comment type="caution">
    <text evidence="3">The sequence shown here is derived from an EMBL/GenBank/DDBJ whole genome shotgun (WGS) entry which is preliminary data.</text>
</comment>
<evidence type="ECO:0000313" key="3">
    <source>
        <dbReference type="EMBL" id="KAJ7388256.1"/>
    </source>
</evidence>
<feature type="compositionally biased region" description="Basic and acidic residues" evidence="1">
    <location>
        <begin position="158"/>
        <end position="175"/>
    </location>
</feature>
<protein>
    <recommendedName>
        <fullName evidence="2">CAP-Gly domain-containing protein</fullName>
    </recommendedName>
</protein>
<dbReference type="SMART" id="SM01052">
    <property type="entry name" value="CAP_GLY"/>
    <property type="match status" value="3"/>
</dbReference>
<feature type="domain" description="CAP-Gly" evidence="2">
    <location>
        <begin position="71"/>
        <end position="141"/>
    </location>
</feature>
<keyword evidence="4" id="KW-1185">Reference proteome</keyword>
<dbReference type="Proteomes" id="UP001163046">
    <property type="component" value="Unassembled WGS sequence"/>
</dbReference>
<gene>
    <name evidence="3" type="ORF">OS493_038923</name>
</gene>
<proteinExistence type="predicted"/>
<evidence type="ECO:0000313" key="4">
    <source>
        <dbReference type="Proteomes" id="UP001163046"/>
    </source>
</evidence>
<feature type="region of interest" description="Disordered" evidence="1">
    <location>
        <begin position="477"/>
        <end position="497"/>
    </location>
</feature>
<evidence type="ECO:0000259" key="2">
    <source>
        <dbReference type="SMART" id="SM01052"/>
    </source>
</evidence>
<dbReference type="EMBL" id="MU825529">
    <property type="protein sequence ID" value="KAJ7388256.1"/>
    <property type="molecule type" value="Genomic_DNA"/>
</dbReference>
<dbReference type="InterPro" id="IPR036859">
    <property type="entry name" value="CAP-Gly_dom_sf"/>
</dbReference>
<feature type="compositionally biased region" description="Polar residues" evidence="1">
    <location>
        <begin position="229"/>
        <end position="241"/>
    </location>
</feature>
<name>A0A9X0D6H1_9CNID</name>
<feature type="domain" description="CAP-Gly" evidence="2">
    <location>
        <begin position="414"/>
        <end position="460"/>
    </location>
</feature>
<accession>A0A9X0D6H1</accession>
<feature type="domain" description="CAP-Gly" evidence="2">
    <location>
        <begin position="4"/>
        <end position="60"/>
    </location>
</feature>
<feature type="region of interest" description="Disordered" evidence="1">
    <location>
        <begin position="229"/>
        <end position="279"/>
    </location>
</feature>
<dbReference type="OrthoDB" id="6287070at2759"/>
<dbReference type="SUPFAM" id="SSF74924">
    <property type="entry name" value="Cap-Gly domain"/>
    <property type="match status" value="3"/>
</dbReference>
<dbReference type="InterPro" id="IPR000938">
    <property type="entry name" value="CAP-Gly_domain"/>
</dbReference>
<dbReference type="AlphaFoldDB" id="A0A9X0D6H1"/>
<reference evidence="3" key="1">
    <citation type="submission" date="2023-01" db="EMBL/GenBank/DDBJ databases">
        <title>Genome assembly of the deep-sea coral Lophelia pertusa.</title>
        <authorList>
            <person name="Herrera S."/>
            <person name="Cordes E."/>
        </authorList>
    </citation>
    <scope>NUCLEOTIDE SEQUENCE</scope>
    <source>
        <strain evidence="3">USNM1676648</strain>
        <tissue evidence="3">Polyp</tissue>
    </source>
</reference>
<feature type="region of interest" description="Disordered" evidence="1">
    <location>
        <begin position="143"/>
        <end position="195"/>
    </location>
</feature>
<dbReference type="Gene3D" id="2.30.30.190">
    <property type="entry name" value="CAP Gly-rich-like domain"/>
    <property type="match status" value="3"/>
</dbReference>
<sequence length="497" mass="55075">MSHSSDLCSYKNENDFFAELYYADHGKNPGQGTSDGTFRNKRYFNCGADSGVFVGLDKLKPKEDLDPPANLQKDAKMLRDYPFRGTVRYIGEEKDASGNVQTIVGLEMDERVGSGTGKRNGRQVFVCKRDFAGFVALETVIPEKDFDENPKETTGNETSEKQDPIQEQIKKDESFARSMSYDYGTSSGESVRKVRKTSLVDSADAKLIMAAGESSQTDPSAFIEKQRQMFNEMQSSNTPSYRDNDDVDMQDEDRTGNAINFNDDHYKSTSPNSSVRDDGPVHVITKQPGHSQGFNSQDTTKTYADYVNIEEGDYAKLIKGHECGRHAYPGNRCNEEAMHPEQGVGTKPLLAAEVVSDCSPRTSEEVDDEMLPKKPAEQLELQSAVLYSEDSAADKKTDIESSQMTADIPHGLEVGSMVEVPMAEGLPRYGVIRWIGNLPQVKDKLVAGLELEDEQSQHAQKWKHLMEIDTSPALQEEAFGSLPSPDVKGITVPPKES</sequence>